<organism evidence="1">
    <name type="scientific">viral metagenome</name>
    <dbReference type="NCBI Taxonomy" id="1070528"/>
    <lineage>
        <taxon>unclassified sequences</taxon>
        <taxon>metagenomes</taxon>
        <taxon>organismal metagenomes</taxon>
    </lineage>
</organism>
<dbReference type="AlphaFoldDB" id="A0A6H1Z8T1"/>
<dbReference type="EMBL" id="MT144588">
    <property type="protein sequence ID" value="QJH93428.1"/>
    <property type="molecule type" value="Genomic_DNA"/>
</dbReference>
<dbReference type="EMBL" id="MT143971">
    <property type="protein sequence ID" value="QJA43859.1"/>
    <property type="molecule type" value="Genomic_DNA"/>
</dbReference>
<name>A0A6H1Z8T1_9ZZZZ</name>
<accession>A0A6H1Z8T1</accession>
<evidence type="ECO:0000313" key="1">
    <source>
        <dbReference type="EMBL" id="QJA43859.1"/>
    </source>
</evidence>
<proteinExistence type="predicted"/>
<gene>
    <name evidence="1" type="ORF">TM448A00064_0038</name>
    <name evidence="2" type="ORF">TM448B00061_0048</name>
</gene>
<protein>
    <submittedName>
        <fullName evidence="1">Uncharacterized protein</fullName>
    </submittedName>
</protein>
<reference evidence="1" key="1">
    <citation type="submission" date="2020-03" db="EMBL/GenBank/DDBJ databases">
        <title>The deep terrestrial virosphere.</title>
        <authorList>
            <person name="Holmfeldt K."/>
            <person name="Nilsson E."/>
            <person name="Simone D."/>
            <person name="Lopez-Fernandez M."/>
            <person name="Wu X."/>
            <person name="de Brujin I."/>
            <person name="Lundin D."/>
            <person name="Andersson A."/>
            <person name="Bertilsson S."/>
            <person name="Dopson M."/>
        </authorList>
    </citation>
    <scope>NUCLEOTIDE SEQUENCE</scope>
    <source>
        <strain evidence="1">TM448A00064</strain>
        <strain evidence="2">TM448B00061</strain>
    </source>
</reference>
<evidence type="ECO:0000313" key="2">
    <source>
        <dbReference type="EMBL" id="QJH93428.1"/>
    </source>
</evidence>
<sequence length="87" mass="9567">MVLKKDARWSGLNRIRREVLQVGGPLSSLEEAGGDMPAVTIIARLLDVHHARKLDDGEERSLGRVNQLDEARIDVLILPDTSGKVAQ</sequence>